<keyword evidence="1" id="KW-0812">Transmembrane</keyword>
<feature type="non-terminal residue" evidence="2">
    <location>
        <position position="149"/>
    </location>
</feature>
<dbReference type="Proteomes" id="UP001177023">
    <property type="component" value="Unassembled WGS sequence"/>
</dbReference>
<feature type="transmembrane region" description="Helical" evidence="1">
    <location>
        <begin position="94"/>
        <end position="118"/>
    </location>
</feature>
<sequence length="149" mass="17831">MYLHKTPLSLTFGIAYLTQGLAMFFFFWLYRICRKQFYIVYGMEAPSVEERYKTQTNYKASRLLLGMAPFKCIFSTLILMEYQILIGRSEYTQIFYVFLMFYTVQTQTLIQIWFIMLYDMQLRNRVLASLRPDGDSNKATRVNLLNSFF</sequence>
<evidence type="ECO:0000256" key="1">
    <source>
        <dbReference type="SAM" id="Phobius"/>
    </source>
</evidence>
<keyword evidence="3" id="KW-1185">Reference proteome</keyword>
<accession>A0AA36CN80</accession>
<feature type="transmembrane region" description="Helical" evidence="1">
    <location>
        <begin position="12"/>
        <end position="30"/>
    </location>
</feature>
<evidence type="ECO:0000313" key="2">
    <source>
        <dbReference type="EMBL" id="CAJ0572197.1"/>
    </source>
</evidence>
<organism evidence="2 3">
    <name type="scientific">Mesorhabditis spiculigera</name>
    <dbReference type="NCBI Taxonomy" id="96644"/>
    <lineage>
        <taxon>Eukaryota</taxon>
        <taxon>Metazoa</taxon>
        <taxon>Ecdysozoa</taxon>
        <taxon>Nematoda</taxon>
        <taxon>Chromadorea</taxon>
        <taxon>Rhabditida</taxon>
        <taxon>Rhabditina</taxon>
        <taxon>Rhabditomorpha</taxon>
        <taxon>Rhabditoidea</taxon>
        <taxon>Rhabditidae</taxon>
        <taxon>Mesorhabditinae</taxon>
        <taxon>Mesorhabditis</taxon>
    </lineage>
</organism>
<keyword evidence="1" id="KW-0472">Membrane</keyword>
<dbReference type="EMBL" id="CATQJA010002592">
    <property type="protein sequence ID" value="CAJ0572197.1"/>
    <property type="molecule type" value="Genomic_DNA"/>
</dbReference>
<evidence type="ECO:0000313" key="3">
    <source>
        <dbReference type="Proteomes" id="UP001177023"/>
    </source>
</evidence>
<feature type="transmembrane region" description="Helical" evidence="1">
    <location>
        <begin position="63"/>
        <end position="82"/>
    </location>
</feature>
<gene>
    <name evidence="2" type="ORF">MSPICULIGERA_LOCUS10589</name>
</gene>
<comment type="caution">
    <text evidence="2">The sequence shown here is derived from an EMBL/GenBank/DDBJ whole genome shotgun (WGS) entry which is preliminary data.</text>
</comment>
<proteinExistence type="predicted"/>
<dbReference type="AlphaFoldDB" id="A0AA36CN80"/>
<keyword evidence="1" id="KW-1133">Transmembrane helix</keyword>
<protein>
    <submittedName>
        <fullName evidence="2">Uncharacterized protein</fullName>
    </submittedName>
</protein>
<reference evidence="2" key="1">
    <citation type="submission" date="2023-06" db="EMBL/GenBank/DDBJ databases">
        <authorList>
            <person name="Delattre M."/>
        </authorList>
    </citation>
    <scope>NUCLEOTIDE SEQUENCE</scope>
    <source>
        <strain evidence="2">AF72</strain>
    </source>
</reference>
<name>A0AA36CN80_9BILA</name>